<accession>A0AAV4WDA8</accession>
<feature type="region of interest" description="Disordered" evidence="1">
    <location>
        <begin position="175"/>
        <end position="208"/>
    </location>
</feature>
<sequence>MRELIKVSKEFPRKMQISPQNSLPEDTFRNLQRSIFMHLSSSVPFKDNNVRCWLQTVLSTHGCAVRWNSRRHLKLSVLTSSQNKSRRDGQVASTLFSGLRIQPISSAWMSIDLCKKILLPVMVEYSSSPPGREMNLPHQLLQPFSKAKLYNLPPFPLGFIQKINSTDSSAVRLGIARRKPDHRGRSRRWSGYPYGPAGHHSSGGRRQA</sequence>
<evidence type="ECO:0000256" key="1">
    <source>
        <dbReference type="SAM" id="MobiDB-lite"/>
    </source>
</evidence>
<evidence type="ECO:0000313" key="3">
    <source>
        <dbReference type="Proteomes" id="UP001054945"/>
    </source>
</evidence>
<dbReference type="Proteomes" id="UP001054945">
    <property type="component" value="Unassembled WGS sequence"/>
</dbReference>
<evidence type="ECO:0000313" key="2">
    <source>
        <dbReference type="EMBL" id="GIY80841.1"/>
    </source>
</evidence>
<reference evidence="2 3" key="1">
    <citation type="submission" date="2021-06" db="EMBL/GenBank/DDBJ databases">
        <title>Caerostris extrusa draft genome.</title>
        <authorList>
            <person name="Kono N."/>
            <person name="Arakawa K."/>
        </authorList>
    </citation>
    <scope>NUCLEOTIDE SEQUENCE [LARGE SCALE GENOMIC DNA]</scope>
</reference>
<dbReference type="EMBL" id="BPLR01016058">
    <property type="protein sequence ID" value="GIY80841.1"/>
    <property type="molecule type" value="Genomic_DNA"/>
</dbReference>
<proteinExistence type="predicted"/>
<comment type="caution">
    <text evidence="2">The sequence shown here is derived from an EMBL/GenBank/DDBJ whole genome shotgun (WGS) entry which is preliminary data.</text>
</comment>
<protein>
    <submittedName>
        <fullName evidence="2">Uncharacterized protein</fullName>
    </submittedName>
</protein>
<gene>
    <name evidence="2" type="ORF">CEXT_381551</name>
</gene>
<keyword evidence="3" id="KW-1185">Reference proteome</keyword>
<name>A0AAV4WDA8_CAEEX</name>
<organism evidence="2 3">
    <name type="scientific">Caerostris extrusa</name>
    <name type="common">Bark spider</name>
    <name type="synonym">Caerostris bankana</name>
    <dbReference type="NCBI Taxonomy" id="172846"/>
    <lineage>
        <taxon>Eukaryota</taxon>
        <taxon>Metazoa</taxon>
        <taxon>Ecdysozoa</taxon>
        <taxon>Arthropoda</taxon>
        <taxon>Chelicerata</taxon>
        <taxon>Arachnida</taxon>
        <taxon>Araneae</taxon>
        <taxon>Araneomorphae</taxon>
        <taxon>Entelegynae</taxon>
        <taxon>Araneoidea</taxon>
        <taxon>Araneidae</taxon>
        <taxon>Caerostris</taxon>
    </lineage>
</organism>
<dbReference type="AlphaFoldDB" id="A0AAV4WDA8"/>
<feature type="compositionally biased region" description="Basic residues" evidence="1">
    <location>
        <begin position="175"/>
        <end position="188"/>
    </location>
</feature>